<feature type="compositionally biased region" description="Basic and acidic residues" evidence="5">
    <location>
        <begin position="204"/>
        <end position="217"/>
    </location>
</feature>
<evidence type="ECO:0000256" key="5">
    <source>
        <dbReference type="SAM" id="MobiDB-lite"/>
    </source>
</evidence>
<evidence type="ECO:0000256" key="1">
    <source>
        <dbReference type="ARBA" id="ARBA00004123"/>
    </source>
</evidence>
<evidence type="ECO:0000256" key="4">
    <source>
        <dbReference type="ARBA" id="ARBA00023242"/>
    </source>
</evidence>
<keyword evidence="4" id="KW-0539">Nucleus</keyword>
<comment type="caution">
    <text evidence="6">The sequence shown here is derived from an EMBL/GenBank/DDBJ whole genome shotgun (WGS) entry which is preliminary data.</text>
</comment>
<dbReference type="EMBL" id="ASPP01013378">
    <property type="protein sequence ID" value="ETO19704.1"/>
    <property type="molecule type" value="Genomic_DNA"/>
</dbReference>
<comment type="subcellular location">
    <subcellularLocation>
        <location evidence="1">Nucleus</location>
    </subcellularLocation>
</comment>
<dbReference type="GO" id="GO:0005654">
    <property type="term" value="C:nucleoplasm"/>
    <property type="evidence" value="ECO:0007669"/>
    <property type="project" value="TreeGrafter"/>
</dbReference>
<sequence>MDHSSIEYVYYRYLLNKLAKMKLSQQEVSKLETQTTIPTVSSPNITPVLAPVSSHSPNKSSIPALSHAMSVDPPSDDNNNNKSKIPRRSRFRSRQPNEMASSSSNTESESEHDKHRPRFREENAEEQEGNEDQILEGVLAGRPNNNSQRDDLAKIDAYVNSSHQKDQEKLRSIDRRKTNVNHPGHHIGDFLPSSALVEFRARADNQRSTQHRADANKPWDPSPEDDEYTLYKKRMMLAYRHRPNPLVNFTKK</sequence>
<name>X6N1T7_RETFI</name>
<feature type="region of interest" description="Disordered" evidence="5">
    <location>
        <begin position="32"/>
        <end position="131"/>
    </location>
</feature>
<dbReference type="GO" id="GO:0006397">
    <property type="term" value="P:mRNA processing"/>
    <property type="evidence" value="ECO:0007669"/>
    <property type="project" value="UniProtKB-KW"/>
</dbReference>
<dbReference type="GO" id="GO:0008380">
    <property type="term" value="P:RNA splicing"/>
    <property type="evidence" value="ECO:0007669"/>
    <property type="project" value="UniProtKB-KW"/>
</dbReference>
<protein>
    <submittedName>
        <fullName evidence="6">Uncharacterized protein</fullName>
    </submittedName>
</protein>
<reference evidence="6 7" key="1">
    <citation type="journal article" date="2013" name="Curr. Biol.">
        <title>The Genome of the Foraminiferan Reticulomyxa filosa.</title>
        <authorList>
            <person name="Glockner G."/>
            <person name="Hulsmann N."/>
            <person name="Schleicher M."/>
            <person name="Noegel A.A."/>
            <person name="Eichinger L."/>
            <person name="Gallinger C."/>
            <person name="Pawlowski J."/>
            <person name="Sierra R."/>
            <person name="Euteneuer U."/>
            <person name="Pillet L."/>
            <person name="Moustafa A."/>
            <person name="Platzer M."/>
            <person name="Groth M."/>
            <person name="Szafranski K."/>
            <person name="Schliwa M."/>
        </authorList>
    </citation>
    <scope>NUCLEOTIDE SEQUENCE [LARGE SCALE GENOMIC DNA]</scope>
</reference>
<keyword evidence="2" id="KW-0507">mRNA processing</keyword>
<dbReference type="GO" id="GO:0003723">
    <property type="term" value="F:RNA binding"/>
    <property type="evidence" value="ECO:0007669"/>
    <property type="project" value="TreeGrafter"/>
</dbReference>
<dbReference type="AlphaFoldDB" id="X6N1T7"/>
<dbReference type="Proteomes" id="UP000023152">
    <property type="component" value="Unassembled WGS sequence"/>
</dbReference>
<proteinExistence type="predicted"/>
<feature type="compositionally biased region" description="Polar residues" evidence="5">
    <location>
        <begin position="53"/>
        <end position="63"/>
    </location>
</feature>
<keyword evidence="3" id="KW-0508">mRNA splicing</keyword>
<feature type="compositionally biased region" description="Polar residues" evidence="5">
    <location>
        <begin position="32"/>
        <end position="45"/>
    </location>
</feature>
<evidence type="ECO:0000313" key="6">
    <source>
        <dbReference type="EMBL" id="ETO19704.1"/>
    </source>
</evidence>
<feature type="region of interest" description="Disordered" evidence="5">
    <location>
        <begin position="204"/>
        <end position="226"/>
    </location>
</feature>
<dbReference type="InterPro" id="IPR040169">
    <property type="entry name" value="SUGP1/2"/>
</dbReference>
<feature type="compositionally biased region" description="Basic residues" evidence="5">
    <location>
        <begin position="84"/>
        <end position="93"/>
    </location>
</feature>
<evidence type="ECO:0000256" key="3">
    <source>
        <dbReference type="ARBA" id="ARBA00023187"/>
    </source>
</evidence>
<feature type="compositionally biased region" description="Low complexity" evidence="5">
    <location>
        <begin position="72"/>
        <end position="83"/>
    </location>
</feature>
<accession>X6N1T7</accession>
<feature type="compositionally biased region" description="Basic and acidic residues" evidence="5">
    <location>
        <begin position="109"/>
        <end position="122"/>
    </location>
</feature>
<dbReference type="OrthoDB" id="4822at2759"/>
<evidence type="ECO:0000313" key="7">
    <source>
        <dbReference type="Proteomes" id="UP000023152"/>
    </source>
</evidence>
<evidence type="ECO:0000256" key="2">
    <source>
        <dbReference type="ARBA" id="ARBA00022664"/>
    </source>
</evidence>
<organism evidence="6 7">
    <name type="scientific">Reticulomyxa filosa</name>
    <dbReference type="NCBI Taxonomy" id="46433"/>
    <lineage>
        <taxon>Eukaryota</taxon>
        <taxon>Sar</taxon>
        <taxon>Rhizaria</taxon>
        <taxon>Retaria</taxon>
        <taxon>Foraminifera</taxon>
        <taxon>Monothalamids</taxon>
        <taxon>Reticulomyxidae</taxon>
        <taxon>Reticulomyxa</taxon>
    </lineage>
</organism>
<gene>
    <name evidence="6" type="ORF">RFI_17527</name>
</gene>
<dbReference type="PANTHER" id="PTHR23340">
    <property type="entry name" value="ARGININE/SERINE RICH SPLICING FACTOR SF4/14"/>
    <property type="match status" value="1"/>
</dbReference>
<keyword evidence="7" id="KW-1185">Reference proteome</keyword>
<dbReference type="PANTHER" id="PTHR23340:SF0">
    <property type="entry name" value="SURP AND G-PATCH DOMAIN-CONTAINING PROTEIN 1 ISOFORM X1"/>
    <property type="match status" value="1"/>
</dbReference>